<accession>A0AAW2ZJQ3</accession>
<dbReference type="PANTHER" id="PTHR46344:SF27">
    <property type="entry name" value="KELCH REPEAT SUPERFAMILY PROTEIN"/>
    <property type="match status" value="1"/>
</dbReference>
<sequence>MQTITLLVACVLIAAVSCLQWTTKAPMIFKRSDMLAVTINGRLYVAGGCTRDQSTTGGNCAATNTLEYYTPSSNTWTQGASMTVPRFRHVAINQGNNMWVIGGRDASDNLIYSSEYYNTQTNTWTTGPSLPADTATSDGYAYNIGNIIYIAGGYSQNYNVSASVLSLDTSAATPAWTLTNIKLATPRGDLGATVIKGNVYVYGGFSFDFTQPLKTVEVLRNGSNQFTAVPNMSTARGDAAEAAVGDRLYVIGGETIEDGTDGHNHTLTIAQVESFDTTTNTWRSEPNIPDSRMRYGGNAIGNTIYVVGGQRRNTISETSFVVENTVFALDTSSASSAQAATISLLAIIVCLILNF</sequence>
<gene>
    <name evidence="4" type="ORF">AKO1_009078</name>
</gene>
<dbReference type="Proteomes" id="UP001431209">
    <property type="component" value="Unassembled WGS sequence"/>
</dbReference>
<dbReference type="AlphaFoldDB" id="A0AAW2ZJQ3"/>
<reference evidence="4 5" key="1">
    <citation type="submission" date="2024-03" db="EMBL/GenBank/DDBJ databases">
        <title>The Acrasis kona genome and developmental transcriptomes reveal deep origins of eukaryotic multicellular pathways.</title>
        <authorList>
            <person name="Sheikh S."/>
            <person name="Fu C.-J."/>
            <person name="Brown M.W."/>
            <person name="Baldauf S.L."/>
        </authorList>
    </citation>
    <scope>NUCLEOTIDE SEQUENCE [LARGE SCALE GENOMIC DNA]</scope>
    <source>
        <strain evidence="4 5">ATCC MYA-3509</strain>
    </source>
</reference>
<evidence type="ECO:0000313" key="4">
    <source>
        <dbReference type="EMBL" id="KAL0489030.1"/>
    </source>
</evidence>
<evidence type="ECO:0008006" key="6">
    <source>
        <dbReference type="Google" id="ProtNLM"/>
    </source>
</evidence>
<keyword evidence="1" id="KW-0880">Kelch repeat</keyword>
<evidence type="ECO:0000256" key="1">
    <source>
        <dbReference type="ARBA" id="ARBA00022441"/>
    </source>
</evidence>
<comment type="caution">
    <text evidence="4">The sequence shown here is derived from an EMBL/GenBank/DDBJ whole genome shotgun (WGS) entry which is preliminary data.</text>
</comment>
<protein>
    <recommendedName>
        <fullName evidence="6">Kelch repeat protein</fullName>
    </recommendedName>
</protein>
<keyword evidence="2" id="KW-0677">Repeat</keyword>
<feature type="signal peptide" evidence="3">
    <location>
        <begin position="1"/>
        <end position="18"/>
    </location>
</feature>
<keyword evidence="5" id="KW-1185">Reference proteome</keyword>
<dbReference type="Pfam" id="PF24681">
    <property type="entry name" value="Kelch_KLHDC2_KLHL20_DRC7"/>
    <property type="match status" value="1"/>
</dbReference>
<dbReference type="EMBL" id="JAOPGA020001506">
    <property type="protein sequence ID" value="KAL0489030.1"/>
    <property type="molecule type" value="Genomic_DNA"/>
</dbReference>
<feature type="chain" id="PRO_5043621304" description="Kelch repeat protein" evidence="3">
    <location>
        <begin position="19"/>
        <end position="355"/>
    </location>
</feature>
<evidence type="ECO:0000313" key="5">
    <source>
        <dbReference type="Proteomes" id="UP001431209"/>
    </source>
</evidence>
<dbReference type="Gene3D" id="2.120.10.80">
    <property type="entry name" value="Kelch-type beta propeller"/>
    <property type="match status" value="2"/>
</dbReference>
<dbReference type="InterPro" id="IPR006652">
    <property type="entry name" value="Kelch_1"/>
</dbReference>
<organism evidence="4 5">
    <name type="scientific">Acrasis kona</name>
    <dbReference type="NCBI Taxonomy" id="1008807"/>
    <lineage>
        <taxon>Eukaryota</taxon>
        <taxon>Discoba</taxon>
        <taxon>Heterolobosea</taxon>
        <taxon>Tetramitia</taxon>
        <taxon>Eutetramitia</taxon>
        <taxon>Acrasidae</taxon>
        <taxon>Acrasis</taxon>
    </lineage>
</organism>
<dbReference type="SUPFAM" id="SSF117281">
    <property type="entry name" value="Kelch motif"/>
    <property type="match status" value="1"/>
</dbReference>
<dbReference type="PANTHER" id="PTHR46344">
    <property type="entry name" value="OS02G0202900 PROTEIN"/>
    <property type="match status" value="1"/>
</dbReference>
<dbReference type="SMART" id="SM00612">
    <property type="entry name" value="Kelch"/>
    <property type="match status" value="5"/>
</dbReference>
<proteinExistence type="predicted"/>
<dbReference type="InterPro" id="IPR015915">
    <property type="entry name" value="Kelch-typ_b-propeller"/>
</dbReference>
<keyword evidence="3" id="KW-0732">Signal</keyword>
<evidence type="ECO:0000256" key="3">
    <source>
        <dbReference type="SAM" id="SignalP"/>
    </source>
</evidence>
<evidence type="ECO:0000256" key="2">
    <source>
        <dbReference type="ARBA" id="ARBA00022737"/>
    </source>
</evidence>
<name>A0AAW2ZJQ3_9EUKA</name>